<keyword evidence="1" id="KW-0472">Membrane</keyword>
<feature type="transmembrane region" description="Helical" evidence="1">
    <location>
        <begin position="14"/>
        <end position="32"/>
    </location>
</feature>
<keyword evidence="1" id="KW-0812">Transmembrane</keyword>
<sequence>MEAMNLKPESFIKIFWHIALIIGFIMFVKFLIRVASFYMGLA</sequence>
<accession>A0ABT3NNN6</accession>
<dbReference type="RefSeq" id="WP_265466186.1">
    <property type="nucleotide sequence ID" value="NZ_JAPEQW010000056.1"/>
</dbReference>
<gene>
    <name evidence="2" type="ORF">OKC24_18750</name>
</gene>
<dbReference type="Proteomes" id="UP001209682">
    <property type="component" value="Unassembled WGS sequence"/>
</dbReference>
<proteinExistence type="predicted"/>
<evidence type="ECO:0000313" key="3">
    <source>
        <dbReference type="Proteomes" id="UP001209682"/>
    </source>
</evidence>
<organism evidence="2 3">
    <name type="scientific">Acinetobacter entericus</name>
    <dbReference type="NCBI Taxonomy" id="2989714"/>
    <lineage>
        <taxon>Bacteria</taxon>
        <taxon>Pseudomonadati</taxon>
        <taxon>Pseudomonadota</taxon>
        <taxon>Gammaproteobacteria</taxon>
        <taxon>Moraxellales</taxon>
        <taxon>Moraxellaceae</taxon>
        <taxon>Acinetobacter</taxon>
    </lineage>
</organism>
<name>A0ABT3NNN6_9GAMM</name>
<keyword evidence="1" id="KW-1133">Transmembrane helix</keyword>
<reference evidence="2 3" key="1">
    <citation type="submission" date="2022-11" db="EMBL/GenBank/DDBJ databases">
        <title>Acinetobacter entericus sp. nov., isolated from the gut of the plastic-eating larvae of the Coleoptera insect Zophobas atratus.</title>
        <authorList>
            <person name="Dong X."/>
            <person name="Yang Y."/>
        </authorList>
    </citation>
    <scope>NUCLEOTIDE SEQUENCE [LARGE SCALE GENOMIC DNA]</scope>
    <source>
        <strain evidence="2 3">BIT-DXN8</strain>
    </source>
</reference>
<evidence type="ECO:0000256" key="1">
    <source>
        <dbReference type="SAM" id="Phobius"/>
    </source>
</evidence>
<protein>
    <submittedName>
        <fullName evidence="2">Uncharacterized protein</fullName>
    </submittedName>
</protein>
<evidence type="ECO:0000313" key="2">
    <source>
        <dbReference type="EMBL" id="MCW8041162.1"/>
    </source>
</evidence>
<comment type="caution">
    <text evidence="2">The sequence shown here is derived from an EMBL/GenBank/DDBJ whole genome shotgun (WGS) entry which is preliminary data.</text>
</comment>
<dbReference type="EMBL" id="JAPEQW010000056">
    <property type="protein sequence ID" value="MCW8041162.1"/>
    <property type="molecule type" value="Genomic_DNA"/>
</dbReference>
<keyword evidence="3" id="KW-1185">Reference proteome</keyword>